<proteinExistence type="predicted"/>
<dbReference type="RefSeq" id="WP_094485119.1">
    <property type="nucleotide sequence ID" value="NZ_NOXX01000122.1"/>
</dbReference>
<sequence>MQEIKQLLAITQKLRAQYDRSFSLDGRLVGDIGEVLAAAKYNLELLSENTAVHDAVESETGRKVQIKASFKNYSYFPYGVERTPDYFLSVNILENGELEELFNGPGSFIVEHYIKARGLRDYKMTFYTLSKGRLKLLNDQVPADQKIQLRK</sequence>
<dbReference type="Pfam" id="PF22522">
    <property type="entry name" value="DUF6998"/>
    <property type="match status" value="1"/>
</dbReference>
<reference evidence="2 3" key="1">
    <citation type="submission" date="2017-07" db="EMBL/GenBank/DDBJ databases">
        <title>Flavobacterium cyanobacteriorum sp. nov., isolated from cyanobacterial aggregates in a eutrophic lake.</title>
        <authorList>
            <person name="Cai H."/>
        </authorList>
    </citation>
    <scope>NUCLEOTIDE SEQUENCE [LARGE SCALE GENOMIC DNA]</scope>
    <source>
        <strain evidence="2 3">TH167</strain>
    </source>
</reference>
<dbReference type="Proteomes" id="UP000216035">
    <property type="component" value="Unassembled WGS sequence"/>
</dbReference>
<feature type="domain" description="DUF6998" evidence="1">
    <location>
        <begin position="5"/>
        <end position="147"/>
    </location>
</feature>
<dbReference type="EMBL" id="NOXX01000122">
    <property type="protein sequence ID" value="OYQ48620.1"/>
    <property type="molecule type" value="Genomic_DNA"/>
</dbReference>
<evidence type="ECO:0000313" key="3">
    <source>
        <dbReference type="Proteomes" id="UP000216035"/>
    </source>
</evidence>
<dbReference type="AlphaFoldDB" id="A0A256A6A4"/>
<keyword evidence="3" id="KW-1185">Reference proteome</keyword>
<gene>
    <name evidence="2" type="ORF">CHX27_02130</name>
</gene>
<evidence type="ECO:0000259" key="1">
    <source>
        <dbReference type="Pfam" id="PF22522"/>
    </source>
</evidence>
<dbReference type="OrthoDB" id="7503989at2"/>
<evidence type="ECO:0000313" key="2">
    <source>
        <dbReference type="EMBL" id="OYQ48620.1"/>
    </source>
</evidence>
<accession>A0A256A6A4</accession>
<organism evidence="2 3">
    <name type="scientific">Flavobacterium aurantiibacter</name>
    <dbReference type="NCBI Taxonomy" id="2023067"/>
    <lineage>
        <taxon>Bacteria</taxon>
        <taxon>Pseudomonadati</taxon>
        <taxon>Bacteroidota</taxon>
        <taxon>Flavobacteriia</taxon>
        <taxon>Flavobacteriales</taxon>
        <taxon>Flavobacteriaceae</taxon>
        <taxon>Flavobacterium</taxon>
    </lineage>
</organism>
<comment type="caution">
    <text evidence="2">The sequence shown here is derived from an EMBL/GenBank/DDBJ whole genome shotgun (WGS) entry which is preliminary data.</text>
</comment>
<protein>
    <recommendedName>
        <fullName evidence="1">DUF6998 domain-containing protein</fullName>
    </recommendedName>
</protein>
<name>A0A256A6A4_9FLAO</name>
<dbReference type="InterPro" id="IPR054267">
    <property type="entry name" value="DUF6998"/>
</dbReference>